<reference evidence="2 3" key="1">
    <citation type="journal article" date="2018" name="Sci. Rep.">
        <title>Comparative genomics provides insights into the lifestyle and reveals functional heterogeneity of dark septate endophytic fungi.</title>
        <authorList>
            <person name="Knapp D.G."/>
            <person name="Nemeth J.B."/>
            <person name="Barry K."/>
            <person name="Hainaut M."/>
            <person name="Henrissat B."/>
            <person name="Johnson J."/>
            <person name="Kuo A."/>
            <person name="Lim J.H.P."/>
            <person name="Lipzen A."/>
            <person name="Nolan M."/>
            <person name="Ohm R.A."/>
            <person name="Tamas L."/>
            <person name="Grigoriev I.V."/>
            <person name="Spatafora J.W."/>
            <person name="Nagy L.G."/>
            <person name="Kovacs G.M."/>
        </authorList>
    </citation>
    <scope>NUCLEOTIDE SEQUENCE [LARGE SCALE GENOMIC DNA]</scope>
    <source>
        <strain evidence="2 3">DSE2036</strain>
    </source>
</reference>
<evidence type="ECO:0000313" key="2">
    <source>
        <dbReference type="EMBL" id="PVI05275.1"/>
    </source>
</evidence>
<sequence>MATPSNPTNALPRPTFPTHQSSMNSSQTPSTFQSYSSSISSLTAPSPASSAPLPSPSISRNTQSFFSPADLQQHQSQQQHAQQQQHQQSSQSSLGFGYTPNRQGAGATAAETANYLSQAALLAEAAKRAQMAVVMRDLDGMEL</sequence>
<protein>
    <submittedName>
        <fullName evidence="2">Uncharacterized protein</fullName>
    </submittedName>
</protein>
<dbReference type="AlphaFoldDB" id="A0A2V1E7S6"/>
<keyword evidence="3" id="KW-1185">Reference proteome</keyword>
<dbReference type="Proteomes" id="UP000244855">
    <property type="component" value="Unassembled WGS sequence"/>
</dbReference>
<feature type="compositionally biased region" description="Low complexity" evidence="1">
    <location>
        <begin position="25"/>
        <end position="59"/>
    </location>
</feature>
<dbReference type="EMBL" id="KZ805315">
    <property type="protein sequence ID" value="PVI05275.1"/>
    <property type="molecule type" value="Genomic_DNA"/>
</dbReference>
<evidence type="ECO:0000313" key="3">
    <source>
        <dbReference type="Proteomes" id="UP000244855"/>
    </source>
</evidence>
<evidence type="ECO:0000256" key="1">
    <source>
        <dbReference type="SAM" id="MobiDB-lite"/>
    </source>
</evidence>
<name>A0A2V1E7S6_9PLEO</name>
<proteinExistence type="predicted"/>
<feature type="compositionally biased region" description="Low complexity" evidence="1">
    <location>
        <begin position="72"/>
        <end position="93"/>
    </location>
</feature>
<feature type="region of interest" description="Disordered" evidence="1">
    <location>
        <begin position="1"/>
        <end position="109"/>
    </location>
</feature>
<gene>
    <name evidence="2" type="ORF">DM02DRAFT_610874</name>
</gene>
<organism evidence="2 3">
    <name type="scientific">Periconia macrospinosa</name>
    <dbReference type="NCBI Taxonomy" id="97972"/>
    <lineage>
        <taxon>Eukaryota</taxon>
        <taxon>Fungi</taxon>
        <taxon>Dikarya</taxon>
        <taxon>Ascomycota</taxon>
        <taxon>Pezizomycotina</taxon>
        <taxon>Dothideomycetes</taxon>
        <taxon>Pleosporomycetidae</taxon>
        <taxon>Pleosporales</taxon>
        <taxon>Massarineae</taxon>
        <taxon>Periconiaceae</taxon>
        <taxon>Periconia</taxon>
    </lineage>
</organism>
<accession>A0A2V1E7S6</accession>